<dbReference type="Pfam" id="PF24623">
    <property type="entry name" value="Phage_zn_bind_8"/>
    <property type="match status" value="1"/>
</dbReference>
<feature type="region of interest" description="Disordered" evidence="1">
    <location>
        <begin position="24"/>
        <end position="44"/>
    </location>
</feature>
<proteinExistence type="predicted"/>
<keyword evidence="4" id="KW-1185">Reference proteome</keyword>
<name>A0A1H6FW85_THEAL</name>
<evidence type="ECO:0000313" key="4">
    <source>
        <dbReference type="Proteomes" id="UP000222056"/>
    </source>
</evidence>
<organism evidence="3 4">
    <name type="scientific">Thermoleophilum album</name>
    <dbReference type="NCBI Taxonomy" id="29539"/>
    <lineage>
        <taxon>Bacteria</taxon>
        <taxon>Bacillati</taxon>
        <taxon>Actinomycetota</taxon>
        <taxon>Thermoleophilia</taxon>
        <taxon>Thermoleophilales</taxon>
        <taxon>Thermoleophilaceae</taxon>
        <taxon>Thermoleophilum</taxon>
    </lineage>
</organism>
<dbReference type="EMBL" id="FNWJ01000002">
    <property type="protein sequence ID" value="SEH14283.1"/>
    <property type="molecule type" value="Genomic_DNA"/>
</dbReference>
<protein>
    <recommendedName>
        <fullName evidence="2">DNA-binding phage zinc finger domain-containing protein</fullName>
    </recommendedName>
</protein>
<evidence type="ECO:0000259" key="2">
    <source>
        <dbReference type="Pfam" id="PF24623"/>
    </source>
</evidence>
<dbReference type="RefSeq" id="WP_143038658.1">
    <property type="nucleotide sequence ID" value="NZ_FNWJ01000002.1"/>
</dbReference>
<sequence length="103" mass="11217">MRKAIAQTPRLAVAARDRAASRQILSPEWRDDGSATSSVRREARASVDQRVFTRALAVECPTCGMRAGTPCVPASLTEPHLARLMRGAAASRELPENRLQSCE</sequence>
<evidence type="ECO:0000256" key="1">
    <source>
        <dbReference type="SAM" id="MobiDB-lite"/>
    </source>
</evidence>
<dbReference type="Proteomes" id="UP000222056">
    <property type="component" value="Unassembled WGS sequence"/>
</dbReference>
<reference evidence="4" key="1">
    <citation type="submission" date="2016-10" db="EMBL/GenBank/DDBJ databases">
        <authorList>
            <person name="Varghese N."/>
            <person name="Submissions S."/>
        </authorList>
    </citation>
    <scope>NUCLEOTIDE SEQUENCE [LARGE SCALE GENOMIC DNA]</scope>
    <source>
        <strain evidence="4">ATCC 35263</strain>
    </source>
</reference>
<accession>A0A1H6FW85</accession>
<dbReference type="AlphaFoldDB" id="A0A1H6FW85"/>
<feature type="domain" description="DNA-binding phage zinc finger" evidence="2">
    <location>
        <begin position="48"/>
        <end position="92"/>
    </location>
</feature>
<gene>
    <name evidence="3" type="ORF">SAMN02745716_1585</name>
</gene>
<dbReference type="InterPro" id="IPR056911">
    <property type="entry name" value="Phage_Znf_bind_put"/>
</dbReference>
<evidence type="ECO:0000313" key="3">
    <source>
        <dbReference type="EMBL" id="SEH14283.1"/>
    </source>
</evidence>
<feature type="compositionally biased region" description="Basic and acidic residues" evidence="1">
    <location>
        <begin position="28"/>
        <end position="44"/>
    </location>
</feature>